<comment type="caution">
    <text evidence="2">The sequence shown here is derived from an EMBL/GenBank/DDBJ whole genome shotgun (WGS) entry which is preliminary data.</text>
</comment>
<dbReference type="InterPro" id="IPR028978">
    <property type="entry name" value="Chorismate_lyase_/UTRA_dom_sf"/>
</dbReference>
<dbReference type="SUPFAM" id="SSF64288">
    <property type="entry name" value="Chorismate lyase-like"/>
    <property type="match status" value="1"/>
</dbReference>
<dbReference type="EMBL" id="BAAAUD010000005">
    <property type="protein sequence ID" value="GAA2921581.1"/>
    <property type="molecule type" value="Genomic_DNA"/>
</dbReference>
<evidence type="ECO:0000313" key="2">
    <source>
        <dbReference type="EMBL" id="GAA2921581.1"/>
    </source>
</evidence>
<dbReference type="PANTHER" id="PTHR44846:SF17">
    <property type="entry name" value="GNTR-FAMILY TRANSCRIPTIONAL REGULATOR"/>
    <property type="match status" value="1"/>
</dbReference>
<dbReference type="PANTHER" id="PTHR44846">
    <property type="entry name" value="MANNOSYL-D-GLYCERATE TRANSPORT/METABOLISM SYSTEM REPRESSOR MNGR-RELATED"/>
    <property type="match status" value="1"/>
</dbReference>
<evidence type="ECO:0000313" key="3">
    <source>
        <dbReference type="Proteomes" id="UP001500403"/>
    </source>
</evidence>
<reference evidence="2 3" key="1">
    <citation type="journal article" date="2019" name="Int. J. Syst. Evol. Microbiol.">
        <title>The Global Catalogue of Microorganisms (GCM) 10K type strain sequencing project: providing services to taxonomists for standard genome sequencing and annotation.</title>
        <authorList>
            <consortium name="The Broad Institute Genomics Platform"/>
            <consortium name="The Broad Institute Genome Sequencing Center for Infectious Disease"/>
            <person name="Wu L."/>
            <person name="Ma J."/>
        </authorList>
    </citation>
    <scope>NUCLEOTIDE SEQUENCE [LARGE SCALE GENOMIC DNA]</scope>
    <source>
        <strain evidence="2 3">JCM 9088</strain>
    </source>
</reference>
<name>A0ABN3WM97_9ACTN</name>
<dbReference type="Proteomes" id="UP001500403">
    <property type="component" value="Unassembled WGS sequence"/>
</dbReference>
<dbReference type="InterPro" id="IPR050679">
    <property type="entry name" value="Bact_HTH_transcr_reg"/>
</dbReference>
<dbReference type="Pfam" id="PF07702">
    <property type="entry name" value="UTRA"/>
    <property type="match status" value="1"/>
</dbReference>
<organism evidence="2 3">
    <name type="scientific">Streptomyces enissocaesilis</name>
    <dbReference type="NCBI Taxonomy" id="332589"/>
    <lineage>
        <taxon>Bacteria</taxon>
        <taxon>Bacillati</taxon>
        <taxon>Actinomycetota</taxon>
        <taxon>Actinomycetes</taxon>
        <taxon>Kitasatosporales</taxon>
        <taxon>Streptomycetaceae</taxon>
        <taxon>Streptomyces</taxon>
        <taxon>Streptomyces rochei group</taxon>
    </lineage>
</organism>
<feature type="domain" description="UbiC transcription regulator-associated" evidence="1">
    <location>
        <begin position="29"/>
        <end position="86"/>
    </location>
</feature>
<keyword evidence="3" id="KW-1185">Reference proteome</keyword>
<proteinExistence type="predicted"/>
<accession>A0ABN3WM97</accession>
<dbReference type="Gene3D" id="3.40.1410.10">
    <property type="entry name" value="Chorismate lyase-like"/>
    <property type="match status" value="1"/>
</dbReference>
<sequence length="97" mass="10850">MWYQHPIVTRRREPGAAASCSFGTGGEAIELDRIEELVIARPPTPEEAEELELPPGTAVVVLRETSYDTDNRAVEISDVTLPGDRTEMLFTPPLERW</sequence>
<protein>
    <recommendedName>
        <fullName evidence="1">UbiC transcription regulator-associated domain-containing protein</fullName>
    </recommendedName>
</protein>
<evidence type="ECO:0000259" key="1">
    <source>
        <dbReference type="Pfam" id="PF07702"/>
    </source>
</evidence>
<dbReference type="InterPro" id="IPR011663">
    <property type="entry name" value="UTRA"/>
</dbReference>
<gene>
    <name evidence="2" type="ORF">GCM10010446_01970</name>
</gene>